<dbReference type="CDD" id="cd03450">
    <property type="entry name" value="NodN"/>
    <property type="match status" value="1"/>
</dbReference>
<dbReference type="PANTHER" id="PTHR42993">
    <property type="entry name" value="MAOC-LIKE DEHYDRATASE DOMAIN-CONTAINING PROTEIN"/>
    <property type="match status" value="1"/>
</dbReference>
<protein>
    <submittedName>
        <fullName evidence="2">Dehydratase</fullName>
    </submittedName>
</protein>
<dbReference type="PANTHER" id="PTHR42993:SF1">
    <property type="entry name" value="MAOC-LIKE DEHYDRATASE DOMAIN-CONTAINING PROTEIN"/>
    <property type="match status" value="1"/>
</dbReference>
<dbReference type="SUPFAM" id="SSF54637">
    <property type="entry name" value="Thioesterase/thiol ester dehydrase-isomerase"/>
    <property type="match status" value="1"/>
</dbReference>
<dbReference type="InterPro" id="IPR039375">
    <property type="entry name" value="NodN-like"/>
</dbReference>
<dbReference type="AlphaFoldDB" id="I8T2A1"/>
<gene>
    <name evidence="2" type="ORF">WQQ_42430</name>
</gene>
<organism evidence="2 3">
    <name type="scientific">Hydrocarboniphaga effusa AP103</name>
    <dbReference type="NCBI Taxonomy" id="1172194"/>
    <lineage>
        <taxon>Bacteria</taxon>
        <taxon>Pseudomonadati</taxon>
        <taxon>Pseudomonadota</taxon>
        <taxon>Gammaproteobacteria</taxon>
        <taxon>Nevskiales</taxon>
        <taxon>Nevskiaceae</taxon>
        <taxon>Hydrocarboniphaga</taxon>
    </lineage>
</organism>
<dbReference type="Proteomes" id="UP000003704">
    <property type="component" value="Unassembled WGS sequence"/>
</dbReference>
<feature type="domain" description="MaoC-like" evidence="1">
    <location>
        <begin position="14"/>
        <end position="128"/>
    </location>
</feature>
<dbReference type="InterPro" id="IPR029069">
    <property type="entry name" value="HotDog_dom_sf"/>
</dbReference>
<accession>I8T2A1</accession>
<dbReference type="STRING" id="1172194.WQQ_42430"/>
<evidence type="ECO:0000313" key="2">
    <source>
        <dbReference type="EMBL" id="EIT67808.1"/>
    </source>
</evidence>
<dbReference type="InterPro" id="IPR002539">
    <property type="entry name" value="MaoC-like_dom"/>
</dbReference>
<proteinExistence type="predicted"/>
<dbReference type="EMBL" id="AKGD01000004">
    <property type="protein sequence ID" value="EIT67808.1"/>
    <property type="molecule type" value="Genomic_DNA"/>
</dbReference>
<dbReference type="PATRIC" id="fig|1172194.4.peg.4110"/>
<sequence length="151" mass="16425">MPIVFDSAESLLAAVGQSLGVTPWLTIDQQRIDTFADATGDHQWIHVDPVRAAQSSFGSTIAHGFLTVSLCAFFLPQLIDVRMKMGVNVGSDRLRFPNAVKCGARIRAAGELVAAEATRDGGLQTTTRLTIEIENEARPACVVDLLSRYYF</sequence>
<dbReference type="RefSeq" id="WP_007187178.1">
    <property type="nucleotide sequence ID" value="NZ_AKGD01000004.1"/>
</dbReference>
<reference evidence="2 3" key="1">
    <citation type="journal article" date="2012" name="J. Bacteriol.">
        <title>Genome Sequence of n-Alkane-Degrading Hydrocarboniphaga effusa Strain AP103T (ATCC BAA-332T).</title>
        <authorList>
            <person name="Chang H.K."/>
            <person name="Zylstra G.J."/>
            <person name="Chae J.C."/>
        </authorList>
    </citation>
    <scope>NUCLEOTIDE SEQUENCE [LARGE SCALE GENOMIC DNA]</scope>
    <source>
        <strain evidence="2 3">AP103</strain>
    </source>
</reference>
<evidence type="ECO:0000259" key="1">
    <source>
        <dbReference type="Pfam" id="PF01575"/>
    </source>
</evidence>
<keyword evidence="3" id="KW-1185">Reference proteome</keyword>
<name>I8T2A1_9GAMM</name>
<evidence type="ECO:0000313" key="3">
    <source>
        <dbReference type="Proteomes" id="UP000003704"/>
    </source>
</evidence>
<dbReference type="Pfam" id="PF01575">
    <property type="entry name" value="MaoC_dehydratas"/>
    <property type="match status" value="1"/>
</dbReference>
<dbReference type="Gene3D" id="3.10.129.10">
    <property type="entry name" value="Hotdog Thioesterase"/>
    <property type="match status" value="1"/>
</dbReference>
<comment type="caution">
    <text evidence="2">The sequence shown here is derived from an EMBL/GenBank/DDBJ whole genome shotgun (WGS) entry which is preliminary data.</text>
</comment>
<dbReference type="OrthoDB" id="9801735at2"/>